<evidence type="ECO:0000313" key="3">
    <source>
        <dbReference type="Proteomes" id="UP000588604"/>
    </source>
</evidence>
<feature type="domain" description="DUF4097" evidence="1">
    <location>
        <begin position="24"/>
        <end position="203"/>
    </location>
</feature>
<organism evidence="2 3">
    <name type="scientific">Algoriphagus iocasae</name>
    <dbReference type="NCBI Taxonomy" id="1836499"/>
    <lineage>
        <taxon>Bacteria</taxon>
        <taxon>Pseudomonadati</taxon>
        <taxon>Bacteroidota</taxon>
        <taxon>Cytophagia</taxon>
        <taxon>Cytophagales</taxon>
        <taxon>Cyclobacteriaceae</taxon>
        <taxon>Algoriphagus</taxon>
    </lineage>
</organism>
<sequence length="294" mass="31364">MFSSCDPELEVVQTVNEEFTGINQVEIESGFLDVIYLGDANANSVQVDAVLESNRSGKYRIDVREESGKLIIELDQRNVFGGGRDRGRIYINGSIEQEIEVDAGSGRVQVSNVVGEEFDASVGSGMLDIQNVTATKIDLNAGSGKIKALNLEGYTEVEVGSGNVEITELLGDLEVQGSSGRINLNRIQGLVNSKLNSGNIEMWDVEFLGMLEVSSGNIEASNSGLSEFSRFKASSGNIRIQTKSDLTGFNFDLDAGSGKVRVGDSSSNGALKINNGSPYTVSGTVSSGNIEIRN</sequence>
<protein>
    <submittedName>
        <fullName evidence="2">DUF4097 and DUF4098 domain-containing protein YvlB</fullName>
    </submittedName>
</protein>
<gene>
    <name evidence="2" type="ORF">FHS59_001312</name>
</gene>
<dbReference type="RefSeq" id="WP_184494145.1">
    <property type="nucleotide sequence ID" value="NZ_JACIJO010000001.1"/>
</dbReference>
<dbReference type="EMBL" id="JACIJO010000001">
    <property type="protein sequence ID" value="MBB6325697.1"/>
    <property type="molecule type" value="Genomic_DNA"/>
</dbReference>
<dbReference type="Gene3D" id="2.160.20.120">
    <property type="match status" value="1"/>
</dbReference>
<evidence type="ECO:0000259" key="1">
    <source>
        <dbReference type="Pfam" id="PF13349"/>
    </source>
</evidence>
<dbReference type="AlphaFoldDB" id="A0A841MJQ9"/>
<dbReference type="Pfam" id="PF13349">
    <property type="entry name" value="DUF4097"/>
    <property type="match status" value="1"/>
</dbReference>
<proteinExistence type="predicted"/>
<accession>A0A841MJQ9</accession>
<reference evidence="2 3" key="1">
    <citation type="submission" date="2020-08" db="EMBL/GenBank/DDBJ databases">
        <title>Genomic Encyclopedia of Type Strains, Phase IV (KMG-IV): sequencing the most valuable type-strain genomes for metagenomic binning, comparative biology and taxonomic classification.</title>
        <authorList>
            <person name="Goeker M."/>
        </authorList>
    </citation>
    <scope>NUCLEOTIDE SEQUENCE [LARGE SCALE GENOMIC DNA]</scope>
    <source>
        <strain evidence="2 3">DSM 102044</strain>
    </source>
</reference>
<comment type="caution">
    <text evidence="2">The sequence shown here is derived from an EMBL/GenBank/DDBJ whole genome shotgun (WGS) entry which is preliminary data.</text>
</comment>
<keyword evidence="3" id="KW-1185">Reference proteome</keyword>
<evidence type="ECO:0000313" key="2">
    <source>
        <dbReference type="EMBL" id="MBB6325697.1"/>
    </source>
</evidence>
<dbReference type="Proteomes" id="UP000588604">
    <property type="component" value="Unassembled WGS sequence"/>
</dbReference>
<dbReference type="InterPro" id="IPR025164">
    <property type="entry name" value="Toastrack_DUF4097"/>
</dbReference>
<name>A0A841MJQ9_9BACT</name>